<dbReference type="AlphaFoldDB" id="A0A2H0UFQ0"/>
<evidence type="ECO:0000313" key="4">
    <source>
        <dbReference type="Proteomes" id="UP000229344"/>
    </source>
</evidence>
<name>A0A2H0UFQ0_9BACT</name>
<reference evidence="4" key="1">
    <citation type="submission" date="2017-09" db="EMBL/GenBank/DDBJ databases">
        <title>Depth-based differentiation of microbial function through sediment-hosted aquifers and enrichment of novel symbionts in the deep terrestrial subsurface.</title>
        <authorList>
            <person name="Probst A.J."/>
            <person name="Ladd B."/>
            <person name="Jarett J.K."/>
            <person name="Geller-Mcgrath D.E."/>
            <person name="Sieber C.M.K."/>
            <person name="Emerson J.B."/>
            <person name="Anantharaman K."/>
            <person name="Thomas B.C."/>
            <person name="Malmstrom R."/>
            <person name="Stieglmeier M."/>
            <person name="Klingl A."/>
            <person name="Woyke T."/>
            <person name="Ryan C.M."/>
            <person name="Banfield J.F."/>
        </authorList>
    </citation>
    <scope>NUCLEOTIDE SEQUENCE [LARGE SCALE GENOMIC DNA]</scope>
</reference>
<organism evidence="3 4">
    <name type="scientific">Candidatus Kaiserbacteria bacterium CG10_big_fil_rev_8_21_14_0_10_47_16</name>
    <dbReference type="NCBI Taxonomy" id="1974608"/>
    <lineage>
        <taxon>Bacteria</taxon>
        <taxon>Candidatus Kaiseribacteriota</taxon>
    </lineage>
</organism>
<evidence type="ECO:0000313" key="3">
    <source>
        <dbReference type="EMBL" id="PIR84506.1"/>
    </source>
</evidence>
<dbReference type="CDD" id="cd05379">
    <property type="entry name" value="CAP_bacterial"/>
    <property type="match status" value="1"/>
</dbReference>
<dbReference type="InterPro" id="IPR035940">
    <property type="entry name" value="CAP_sf"/>
</dbReference>
<accession>A0A2H0UFQ0</accession>
<feature type="transmembrane region" description="Helical" evidence="1">
    <location>
        <begin position="302"/>
        <end position="327"/>
    </location>
</feature>
<keyword evidence="1" id="KW-1133">Transmembrane helix</keyword>
<proteinExistence type="predicted"/>
<protein>
    <recommendedName>
        <fullName evidence="2">SCP domain-containing protein</fullName>
    </recommendedName>
</protein>
<feature type="transmembrane region" description="Helical" evidence="1">
    <location>
        <begin position="272"/>
        <end position="290"/>
    </location>
</feature>
<dbReference type="PANTHER" id="PTHR31157">
    <property type="entry name" value="SCP DOMAIN-CONTAINING PROTEIN"/>
    <property type="match status" value="1"/>
</dbReference>
<dbReference type="InterPro" id="IPR014044">
    <property type="entry name" value="CAP_dom"/>
</dbReference>
<evidence type="ECO:0000259" key="2">
    <source>
        <dbReference type="Pfam" id="PF00188"/>
    </source>
</evidence>
<dbReference type="EMBL" id="PFBI01000006">
    <property type="protein sequence ID" value="PIR84506.1"/>
    <property type="molecule type" value="Genomic_DNA"/>
</dbReference>
<sequence length="328" mass="35224">MRPRPYFIPCEENKYRPHVLQKMSVAVMAILILISFSLANIQSFLWMSSDWLVSTILPAVIVDLTNEARGSEAVGTLRRSSVLDEAAQQKANDMAKEGYFAHYSPEGVAPWFWFDESGYNFVHAGENLAVYFTDSEDVVDAWMSSPGHRANILNGDFTEIGVGTAKGTYEGYDTVFVVQFFGTPASTPLRTQTVAGESVAAPVATAIPAAQTVAPEALGDTTDTPARYSDLATTSRDAEASSLGTGTGIEAPTAAAGIFGRIATNPNTMLQILYALLALFVAASLILSIVMEWRKQHPIQIAYGGGLLAAMALLFYIHVALTAGVTII</sequence>
<feature type="transmembrane region" description="Helical" evidence="1">
    <location>
        <begin position="25"/>
        <end position="47"/>
    </location>
</feature>
<comment type="caution">
    <text evidence="3">The sequence shown here is derived from an EMBL/GenBank/DDBJ whole genome shotgun (WGS) entry which is preliminary data.</text>
</comment>
<feature type="domain" description="SCP" evidence="2">
    <location>
        <begin position="62"/>
        <end position="180"/>
    </location>
</feature>
<dbReference type="SUPFAM" id="SSF55797">
    <property type="entry name" value="PR-1-like"/>
    <property type="match status" value="1"/>
</dbReference>
<dbReference type="Proteomes" id="UP000229344">
    <property type="component" value="Unassembled WGS sequence"/>
</dbReference>
<dbReference type="Pfam" id="PF00188">
    <property type="entry name" value="CAP"/>
    <property type="match status" value="1"/>
</dbReference>
<keyword evidence="1" id="KW-0472">Membrane</keyword>
<dbReference type="PANTHER" id="PTHR31157:SF1">
    <property type="entry name" value="SCP DOMAIN-CONTAINING PROTEIN"/>
    <property type="match status" value="1"/>
</dbReference>
<evidence type="ECO:0000256" key="1">
    <source>
        <dbReference type="SAM" id="Phobius"/>
    </source>
</evidence>
<keyword evidence="1" id="KW-0812">Transmembrane</keyword>
<gene>
    <name evidence="3" type="ORF">COU16_02935</name>
</gene>
<dbReference type="Gene3D" id="3.40.33.10">
    <property type="entry name" value="CAP"/>
    <property type="match status" value="1"/>
</dbReference>